<sequence length="220" mass="22869">MTLDELKAGAKQDAANLAEAARRYAGTDQHLGDKFNQQQFDRNGQGQPGAAPGSGTPGSGTSGGAGQSGNPMGEMMGQMGQLMQMPMQMASQLGQMPMQMVGMAGAVPQAVMQGVQQFSQMSGQFGKGQGQNKDPLADQPQDDKPDQDKAKDDKPAEESGQQPGAAPEAKPQPAPAPVHQGAGPGYHRLEENPDLPNPPFSPPVEPVPSQHVPAPGEIDL</sequence>
<keyword evidence="3" id="KW-1185">Reference proteome</keyword>
<dbReference type="EMBL" id="LQPE01000016">
    <property type="protein sequence ID" value="ORW10402.1"/>
    <property type="molecule type" value="Genomic_DNA"/>
</dbReference>
<protein>
    <recommendedName>
        <fullName evidence="4">Translation initiation factor IF-2</fullName>
    </recommendedName>
</protein>
<dbReference type="AlphaFoldDB" id="A0A1X1YH11"/>
<comment type="caution">
    <text evidence="2">The sequence shown here is derived from an EMBL/GenBank/DDBJ whole genome shotgun (WGS) entry which is preliminary data.</text>
</comment>
<dbReference type="OrthoDB" id="9992117at2"/>
<evidence type="ECO:0000313" key="2">
    <source>
        <dbReference type="EMBL" id="ORW10402.1"/>
    </source>
</evidence>
<proteinExistence type="predicted"/>
<feature type="compositionally biased region" description="Low complexity" evidence="1">
    <location>
        <begin position="44"/>
        <end position="54"/>
    </location>
</feature>
<accession>A0A1X1YH11</accession>
<feature type="region of interest" description="Disordered" evidence="1">
    <location>
        <begin position="25"/>
        <end position="76"/>
    </location>
</feature>
<reference evidence="2 3" key="1">
    <citation type="submission" date="2016-01" db="EMBL/GenBank/DDBJ databases">
        <title>The new phylogeny of the genus Mycobacterium.</title>
        <authorList>
            <person name="Tarcisio F."/>
            <person name="Conor M."/>
            <person name="Antonella G."/>
            <person name="Elisabetta G."/>
            <person name="Giulia F.S."/>
            <person name="Sara T."/>
            <person name="Anna F."/>
            <person name="Clotilde B."/>
            <person name="Roberto B."/>
            <person name="Veronica D.S."/>
            <person name="Fabio R."/>
            <person name="Monica P."/>
            <person name="Olivier J."/>
            <person name="Enrico T."/>
            <person name="Nicola S."/>
        </authorList>
    </citation>
    <scope>NUCLEOTIDE SEQUENCE [LARGE SCALE GENOMIC DNA]</scope>
    <source>
        <strain evidence="2 3">DSM 45166</strain>
    </source>
</reference>
<evidence type="ECO:0000256" key="1">
    <source>
        <dbReference type="SAM" id="MobiDB-lite"/>
    </source>
</evidence>
<feature type="region of interest" description="Disordered" evidence="1">
    <location>
        <begin position="122"/>
        <end position="220"/>
    </location>
</feature>
<feature type="compositionally biased region" description="Basic and acidic residues" evidence="1">
    <location>
        <begin position="141"/>
        <end position="157"/>
    </location>
</feature>
<evidence type="ECO:0000313" key="3">
    <source>
        <dbReference type="Proteomes" id="UP000193487"/>
    </source>
</evidence>
<feature type="compositionally biased region" description="Pro residues" evidence="1">
    <location>
        <begin position="195"/>
        <end position="206"/>
    </location>
</feature>
<organism evidence="2 3">
    <name type="scientific">Mycobacterium kyorinense</name>
    <dbReference type="NCBI Taxonomy" id="487514"/>
    <lineage>
        <taxon>Bacteria</taxon>
        <taxon>Bacillati</taxon>
        <taxon>Actinomycetota</taxon>
        <taxon>Actinomycetes</taxon>
        <taxon>Mycobacteriales</taxon>
        <taxon>Mycobacteriaceae</taxon>
        <taxon>Mycobacterium</taxon>
    </lineage>
</organism>
<feature type="compositionally biased region" description="Gly residues" evidence="1">
    <location>
        <begin position="55"/>
        <end position="67"/>
    </location>
</feature>
<name>A0A1X1YH11_9MYCO</name>
<gene>
    <name evidence="2" type="ORF">AWC14_20375</name>
</gene>
<dbReference type="RefSeq" id="WP_052425606.1">
    <property type="nucleotide sequence ID" value="NZ_BBKA01000067.1"/>
</dbReference>
<dbReference type="Proteomes" id="UP000193487">
    <property type="component" value="Unassembled WGS sequence"/>
</dbReference>
<evidence type="ECO:0008006" key="4">
    <source>
        <dbReference type="Google" id="ProtNLM"/>
    </source>
</evidence>